<evidence type="ECO:0000313" key="3">
    <source>
        <dbReference type="RefSeq" id="XP_033535683.1"/>
    </source>
</evidence>
<dbReference type="GeneID" id="54422371"/>
<accession>A0A6G1G7S3</accession>
<proteinExistence type="predicted"/>
<dbReference type="InterPro" id="IPR011009">
    <property type="entry name" value="Kinase-like_dom_sf"/>
</dbReference>
<dbReference type="EMBL" id="ML975154">
    <property type="protein sequence ID" value="KAF1814052.1"/>
    <property type="molecule type" value="Genomic_DNA"/>
</dbReference>
<evidence type="ECO:0000313" key="1">
    <source>
        <dbReference type="EMBL" id="KAF1814052.1"/>
    </source>
</evidence>
<reference evidence="3" key="2">
    <citation type="submission" date="2020-04" db="EMBL/GenBank/DDBJ databases">
        <authorList>
            <consortium name="NCBI Genome Project"/>
        </authorList>
    </citation>
    <scope>NUCLEOTIDE SEQUENCE</scope>
    <source>
        <strain evidence="3">CBS 781.70</strain>
    </source>
</reference>
<name>A0A6G1G7S3_9PEZI</name>
<reference evidence="3" key="3">
    <citation type="submission" date="2025-04" db="UniProtKB">
        <authorList>
            <consortium name="RefSeq"/>
        </authorList>
    </citation>
    <scope>IDENTIFICATION</scope>
    <source>
        <strain evidence="3">CBS 781.70</strain>
    </source>
</reference>
<organism evidence="1">
    <name type="scientific">Eremomyces bilateralis CBS 781.70</name>
    <dbReference type="NCBI Taxonomy" id="1392243"/>
    <lineage>
        <taxon>Eukaryota</taxon>
        <taxon>Fungi</taxon>
        <taxon>Dikarya</taxon>
        <taxon>Ascomycota</taxon>
        <taxon>Pezizomycotina</taxon>
        <taxon>Dothideomycetes</taxon>
        <taxon>Dothideomycetes incertae sedis</taxon>
        <taxon>Eremomycetales</taxon>
        <taxon>Eremomycetaceae</taxon>
        <taxon>Eremomyces</taxon>
    </lineage>
</organism>
<dbReference type="SUPFAM" id="SSF56112">
    <property type="entry name" value="Protein kinase-like (PK-like)"/>
    <property type="match status" value="1"/>
</dbReference>
<dbReference type="Proteomes" id="UP000504638">
    <property type="component" value="Unplaced"/>
</dbReference>
<sequence length="317" mass="36862">MDSTASSPPYFEGNTLTIQIDGQPSNNLDVTVLKAFEPFTLSCALLVQLDWSMLKLKGQYVLKLFDRRFATEVRRYNKACPWDPKIEDEYRNFVYDDDISALFTFCAEQETDYKWTPSAQKDWNGAHLEAYLQYCCRNYYMTETQVYDRLPDLQGEDIPRLIARVLIRRPSSAGLIDKYLDCPGILLEYIQGYHLTDLEENTPKAAWQQICDEAIRIVNRIGERDIRNEDVKTRNFIIRTDPRTALLKIIMLDFGACVLRKPDQDDQEWRAQKAAQDEEGAIGLVMEKKLKGGFQYTRSEGSERLMREFQSWTPKPS</sequence>
<keyword evidence="2" id="KW-1185">Reference proteome</keyword>
<dbReference type="AlphaFoldDB" id="A0A6G1G7S3"/>
<evidence type="ECO:0008006" key="4">
    <source>
        <dbReference type="Google" id="ProtNLM"/>
    </source>
</evidence>
<reference evidence="1 3" key="1">
    <citation type="submission" date="2020-01" db="EMBL/GenBank/DDBJ databases">
        <authorList>
            <consortium name="DOE Joint Genome Institute"/>
            <person name="Haridas S."/>
            <person name="Albert R."/>
            <person name="Binder M."/>
            <person name="Bloem J."/>
            <person name="Labutti K."/>
            <person name="Salamov A."/>
            <person name="Andreopoulos B."/>
            <person name="Baker S.E."/>
            <person name="Barry K."/>
            <person name="Bills G."/>
            <person name="Bluhm B.H."/>
            <person name="Cannon C."/>
            <person name="Castanera R."/>
            <person name="Culley D.E."/>
            <person name="Daum C."/>
            <person name="Ezra D."/>
            <person name="Gonzalez J.B."/>
            <person name="Henrissat B."/>
            <person name="Kuo A."/>
            <person name="Liang C."/>
            <person name="Lipzen A."/>
            <person name="Lutzoni F."/>
            <person name="Magnuson J."/>
            <person name="Mondo S."/>
            <person name="Nolan M."/>
            <person name="Ohm R."/>
            <person name="Pangilinan J."/>
            <person name="Park H.-J."/>
            <person name="Ramirez L."/>
            <person name="Alfaro M."/>
            <person name="Sun H."/>
            <person name="Tritt A."/>
            <person name="Yoshinaga Y."/>
            <person name="Zwiers L.-H."/>
            <person name="Turgeon B.G."/>
            <person name="Goodwin S.B."/>
            <person name="Spatafora J.W."/>
            <person name="Crous P.W."/>
            <person name="Grigoriev I.V."/>
        </authorList>
    </citation>
    <scope>NUCLEOTIDE SEQUENCE</scope>
    <source>
        <strain evidence="1 3">CBS 781.70</strain>
    </source>
</reference>
<gene>
    <name evidence="1 3" type="ORF">P152DRAFT_481210</name>
</gene>
<dbReference type="RefSeq" id="XP_033535683.1">
    <property type="nucleotide sequence ID" value="XM_033681801.1"/>
</dbReference>
<protein>
    <recommendedName>
        <fullName evidence="4">Protein kinase domain-containing protein</fullName>
    </recommendedName>
</protein>
<dbReference type="OrthoDB" id="5134445at2759"/>
<evidence type="ECO:0000313" key="2">
    <source>
        <dbReference type="Proteomes" id="UP000504638"/>
    </source>
</evidence>